<keyword evidence="10" id="KW-0460">Magnesium</keyword>
<keyword evidence="8 16" id="KW-0418">Kinase</keyword>
<dbReference type="Pfam" id="PF00288">
    <property type="entry name" value="GHMP_kinases_N"/>
    <property type="match status" value="1"/>
</dbReference>
<dbReference type="RefSeq" id="WP_015504254.1">
    <property type="nucleotide sequence ID" value="NZ_CP017686.1"/>
</dbReference>
<dbReference type="GeneID" id="41321155"/>
<evidence type="ECO:0000256" key="11">
    <source>
        <dbReference type="ARBA" id="ARBA00023098"/>
    </source>
</evidence>
<keyword evidence="11" id="KW-0443">Lipid metabolism</keyword>
<keyword evidence="4" id="KW-0963">Cytoplasm</keyword>
<dbReference type="GO" id="GO:0005524">
    <property type="term" value="F:ATP binding"/>
    <property type="evidence" value="ECO:0007669"/>
    <property type="project" value="UniProtKB-KW"/>
</dbReference>
<dbReference type="InterPro" id="IPR014721">
    <property type="entry name" value="Ribsml_uS5_D2-typ_fold_subgr"/>
</dbReference>
<comment type="subcellular location">
    <subcellularLocation>
        <location evidence="1">Cytoplasm</location>
    </subcellularLocation>
</comment>
<comment type="similarity">
    <text evidence="2">Belongs to the GHMP kinase family. Mevalonate kinase subfamily.</text>
</comment>
<dbReference type="SUPFAM" id="SSF54211">
    <property type="entry name" value="Ribosomal protein S5 domain 2-like"/>
    <property type="match status" value="1"/>
</dbReference>
<evidence type="ECO:0000256" key="3">
    <source>
        <dbReference type="ARBA" id="ARBA00012103"/>
    </source>
</evidence>
<evidence type="ECO:0000256" key="7">
    <source>
        <dbReference type="ARBA" id="ARBA00022741"/>
    </source>
</evidence>
<evidence type="ECO:0000256" key="5">
    <source>
        <dbReference type="ARBA" id="ARBA00022516"/>
    </source>
</evidence>
<evidence type="ECO:0000256" key="12">
    <source>
        <dbReference type="ARBA" id="ARBA00029438"/>
    </source>
</evidence>
<accession>A0A3G3IFF9</accession>
<evidence type="ECO:0000313" key="17">
    <source>
        <dbReference type="Proteomes" id="UP000273278"/>
    </source>
</evidence>
<dbReference type="PANTHER" id="PTHR43290">
    <property type="entry name" value="MEVALONATE KINASE"/>
    <property type="match status" value="1"/>
</dbReference>
<dbReference type="OMA" id="LMDFNHG"/>
<gene>
    <name evidence="16" type="ORF">BKD89_01765</name>
</gene>
<comment type="pathway">
    <text evidence="12">Isoprenoid biosynthesis; isopentenyl diphosphate biosynthesis via mevalonate pathway; isopentenyl diphosphate from (R)-mevalonate: step 1/3.</text>
</comment>
<evidence type="ECO:0000256" key="6">
    <source>
        <dbReference type="ARBA" id="ARBA00022679"/>
    </source>
</evidence>
<feature type="domain" description="GHMP kinase C-terminal" evidence="15">
    <location>
        <begin position="220"/>
        <end position="293"/>
    </location>
</feature>
<dbReference type="InterPro" id="IPR006205">
    <property type="entry name" value="Mev_gal_kin"/>
</dbReference>
<protein>
    <recommendedName>
        <fullName evidence="3">mevalonate kinase</fullName>
        <ecNumber evidence="3">2.7.1.36</ecNumber>
    </recommendedName>
</protein>
<dbReference type="AlphaFoldDB" id="A0A3G3IFF9"/>
<dbReference type="EMBL" id="CP017686">
    <property type="protein sequence ID" value="AYQ54540.1"/>
    <property type="molecule type" value="Genomic_DNA"/>
</dbReference>
<keyword evidence="5" id="KW-0444">Lipid biosynthesis</keyword>
<dbReference type="NCBIfam" id="TIGR00549">
    <property type="entry name" value="mevalon_kin"/>
    <property type="match status" value="1"/>
</dbReference>
<feature type="region of interest" description="Disordered" evidence="13">
    <location>
        <begin position="308"/>
        <end position="336"/>
    </location>
</feature>
<evidence type="ECO:0000256" key="10">
    <source>
        <dbReference type="ARBA" id="ARBA00022842"/>
    </source>
</evidence>
<dbReference type="InterPro" id="IPR020568">
    <property type="entry name" value="Ribosomal_Su5_D2-typ_SF"/>
</dbReference>
<dbReference type="EC" id="2.7.1.36" evidence="3"/>
<dbReference type="GO" id="GO:0004496">
    <property type="term" value="F:mevalonate kinase activity"/>
    <property type="evidence" value="ECO:0007669"/>
    <property type="project" value="UniProtKB-EC"/>
</dbReference>
<dbReference type="Pfam" id="PF08544">
    <property type="entry name" value="GHMP_kinases_C"/>
    <property type="match status" value="1"/>
</dbReference>
<dbReference type="InterPro" id="IPR013750">
    <property type="entry name" value="GHMP_kinase_C_dom"/>
</dbReference>
<dbReference type="PRINTS" id="PR00959">
    <property type="entry name" value="MEVGALKINASE"/>
</dbReference>
<keyword evidence="9" id="KW-0067">ATP-binding</keyword>
<name>A0A3G3IFF9_9ARCH</name>
<dbReference type="PROSITE" id="PS00627">
    <property type="entry name" value="GHMP_KINASES_ATP"/>
    <property type="match status" value="1"/>
</dbReference>
<evidence type="ECO:0000256" key="1">
    <source>
        <dbReference type="ARBA" id="ARBA00004496"/>
    </source>
</evidence>
<reference evidence="16 17" key="1">
    <citation type="submission" date="2016-10" db="EMBL/GenBank/DDBJ databases">
        <title>Complete genome of the TMA-utilizing, human hosted archaeon Methanomethylophilus alvus Gen. nov, sp. nov., strain Mx-05, derived from a pure culture.</title>
        <authorList>
            <person name="Brugere J.-F."/>
            <person name="Ben Hania W."/>
            <person name="Chaudhary P.P."/>
            <person name="Gaci N."/>
            <person name="Borrel G."/>
            <person name="Cao Van Tuat L."/>
            <person name="Fardeau M.-L."/>
            <person name="Harris H.M.B."/>
            <person name="O'Toole P.W."/>
            <person name="Ollivier B."/>
        </authorList>
    </citation>
    <scope>NUCLEOTIDE SEQUENCE [LARGE SCALE GENOMIC DNA]</scope>
    <source>
        <strain evidence="16 17">Mx-05</strain>
    </source>
</reference>
<proteinExistence type="inferred from homology"/>
<dbReference type="PANTHER" id="PTHR43290:SF2">
    <property type="entry name" value="MEVALONATE KINASE"/>
    <property type="match status" value="1"/>
</dbReference>
<evidence type="ECO:0000256" key="2">
    <source>
        <dbReference type="ARBA" id="ARBA00006495"/>
    </source>
</evidence>
<keyword evidence="7" id="KW-0547">Nucleotide-binding</keyword>
<dbReference type="Gene3D" id="3.30.230.10">
    <property type="match status" value="1"/>
</dbReference>
<dbReference type="Proteomes" id="UP000273278">
    <property type="component" value="Chromosome"/>
</dbReference>
<dbReference type="GO" id="GO:0019287">
    <property type="term" value="P:isopentenyl diphosphate biosynthetic process, mevalonate pathway"/>
    <property type="evidence" value="ECO:0007669"/>
    <property type="project" value="UniProtKB-UniPathway"/>
</dbReference>
<evidence type="ECO:0000256" key="13">
    <source>
        <dbReference type="SAM" id="MobiDB-lite"/>
    </source>
</evidence>
<dbReference type="SUPFAM" id="SSF55060">
    <property type="entry name" value="GHMP Kinase, C-terminal domain"/>
    <property type="match status" value="1"/>
</dbReference>
<dbReference type="InterPro" id="IPR036554">
    <property type="entry name" value="GHMP_kinase_C_sf"/>
</dbReference>
<evidence type="ECO:0000259" key="15">
    <source>
        <dbReference type="Pfam" id="PF08544"/>
    </source>
</evidence>
<evidence type="ECO:0000313" key="16">
    <source>
        <dbReference type="EMBL" id="AYQ54540.1"/>
    </source>
</evidence>
<dbReference type="UniPathway" id="UPA00057">
    <property type="reaction ID" value="UER00098"/>
</dbReference>
<sequence length="336" mass="35890">MTTISASAPGKFVILGEHAVVYGKPALALAIDMRFSIRVSRSNSYKVNGQAATPYNMSPHMRYISDKIGTSPVSIYVDGRVPSGSGLGSSAALSNAYAAAISALEGLPTDKETIARLAYEAEYASQGRGSPMDTSASANGYGIALNVPYKEEDFLWHIEKEDNAWDISKIDVPKMTFVIGNTGIKAATGPLVEKVRKYRESNTFAAGIVDEIGDVTLDGLEAMKNNDLEELGALMTYDHKLLSILGVSCNELNHMVEAAIPYSYGAKLTGSGGGGCMVALTDRPEKVAKAIRAHGGTPYVIHTGVKGVTVKTKEHSDHRRGGRKRSKSNPSEDEED</sequence>
<dbReference type="Gene3D" id="3.30.70.890">
    <property type="entry name" value="GHMP kinase, C-terminal domain"/>
    <property type="match status" value="1"/>
</dbReference>
<keyword evidence="6" id="KW-0808">Transferase</keyword>
<dbReference type="InterPro" id="IPR006204">
    <property type="entry name" value="GHMP_kinase_N_dom"/>
</dbReference>
<feature type="domain" description="GHMP kinase N-terminal" evidence="14">
    <location>
        <begin position="62"/>
        <end position="140"/>
    </location>
</feature>
<evidence type="ECO:0000256" key="8">
    <source>
        <dbReference type="ARBA" id="ARBA00022777"/>
    </source>
</evidence>
<dbReference type="InterPro" id="IPR006203">
    <property type="entry name" value="GHMP_knse_ATP-bd_CS"/>
</dbReference>
<evidence type="ECO:0000259" key="14">
    <source>
        <dbReference type="Pfam" id="PF00288"/>
    </source>
</evidence>
<organism evidence="16 17">
    <name type="scientific">Methanomethylophilus alvi</name>
    <dbReference type="NCBI Taxonomy" id="1291540"/>
    <lineage>
        <taxon>Archaea</taxon>
        <taxon>Methanobacteriati</taxon>
        <taxon>Thermoplasmatota</taxon>
        <taxon>Thermoplasmata</taxon>
        <taxon>Methanomassiliicoccales</taxon>
        <taxon>Methanomethylophilaceae</taxon>
        <taxon>Methanomethylophilus</taxon>
    </lineage>
</organism>
<dbReference type="GO" id="GO:0005829">
    <property type="term" value="C:cytosol"/>
    <property type="evidence" value="ECO:0007669"/>
    <property type="project" value="TreeGrafter"/>
</dbReference>
<evidence type="ECO:0000256" key="9">
    <source>
        <dbReference type="ARBA" id="ARBA00022840"/>
    </source>
</evidence>
<evidence type="ECO:0000256" key="4">
    <source>
        <dbReference type="ARBA" id="ARBA00022490"/>
    </source>
</evidence>